<dbReference type="InterPro" id="IPR008948">
    <property type="entry name" value="L-Aspartase-like"/>
</dbReference>
<dbReference type="SUPFAM" id="SSF48557">
    <property type="entry name" value="L-aspartase-like"/>
    <property type="match status" value="1"/>
</dbReference>
<keyword evidence="1" id="KW-0456">Lyase</keyword>
<accession>A0ABN3VD40</accession>
<evidence type="ECO:0000313" key="2">
    <source>
        <dbReference type="EMBL" id="GAA2788291.1"/>
    </source>
</evidence>
<dbReference type="Proteomes" id="UP001500979">
    <property type="component" value="Unassembled WGS sequence"/>
</dbReference>
<dbReference type="RefSeq" id="WP_344679623.1">
    <property type="nucleotide sequence ID" value="NZ_BAAAUX010000011.1"/>
</dbReference>
<dbReference type="EMBL" id="BAAAUX010000011">
    <property type="protein sequence ID" value="GAA2788291.1"/>
    <property type="molecule type" value="Genomic_DNA"/>
</dbReference>
<gene>
    <name evidence="2" type="ORF">GCM10010470_23580</name>
</gene>
<comment type="caution">
    <text evidence="2">The sequence shown here is derived from an EMBL/GenBank/DDBJ whole genome shotgun (WGS) entry which is preliminary data.</text>
</comment>
<reference evidence="2 3" key="1">
    <citation type="journal article" date="2019" name="Int. J. Syst. Evol. Microbiol.">
        <title>The Global Catalogue of Microorganisms (GCM) 10K type strain sequencing project: providing services to taxonomists for standard genome sequencing and annotation.</title>
        <authorList>
            <consortium name="The Broad Institute Genomics Platform"/>
            <consortium name="The Broad Institute Genome Sequencing Center for Infectious Disease"/>
            <person name="Wu L."/>
            <person name="Ma J."/>
        </authorList>
    </citation>
    <scope>NUCLEOTIDE SEQUENCE [LARGE SCALE GENOMIC DNA]</scope>
    <source>
        <strain evidence="2 3">JCM 9383</strain>
    </source>
</reference>
<keyword evidence="3" id="KW-1185">Reference proteome</keyword>
<organism evidence="2 3">
    <name type="scientific">Saccharopolyspora taberi</name>
    <dbReference type="NCBI Taxonomy" id="60895"/>
    <lineage>
        <taxon>Bacteria</taxon>
        <taxon>Bacillati</taxon>
        <taxon>Actinomycetota</taxon>
        <taxon>Actinomycetes</taxon>
        <taxon>Pseudonocardiales</taxon>
        <taxon>Pseudonocardiaceae</taxon>
        <taxon>Saccharopolyspora</taxon>
    </lineage>
</organism>
<evidence type="ECO:0000256" key="1">
    <source>
        <dbReference type="ARBA" id="ARBA00023239"/>
    </source>
</evidence>
<evidence type="ECO:0000313" key="3">
    <source>
        <dbReference type="Proteomes" id="UP001500979"/>
    </source>
</evidence>
<protein>
    <submittedName>
        <fullName evidence="2">Uncharacterized protein</fullName>
    </submittedName>
</protein>
<sequence>MTPLIEELARVAGDDHGRWVHWGVTTQNVTQTGDVLVLGEVHRRLTRLMGEILTGLADQARRTATRILK</sequence>
<name>A0ABN3VD40_9PSEU</name>
<proteinExistence type="predicted"/>
<dbReference type="Gene3D" id="1.20.200.10">
    <property type="entry name" value="Fumarase/aspartase (Central domain)"/>
    <property type="match status" value="1"/>
</dbReference>